<protein>
    <submittedName>
        <fullName evidence="2">Bifunctional diguanylate cyclase/phosphodiesterase</fullName>
    </submittedName>
</protein>
<dbReference type="CDD" id="cd01948">
    <property type="entry name" value="EAL"/>
    <property type="match status" value="1"/>
</dbReference>
<evidence type="ECO:0000313" key="3">
    <source>
        <dbReference type="Proteomes" id="UP001596233"/>
    </source>
</evidence>
<dbReference type="InterPro" id="IPR035919">
    <property type="entry name" value="EAL_sf"/>
</dbReference>
<evidence type="ECO:0000313" key="2">
    <source>
        <dbReference type="EMBL" id="MFC6332921.1"/>
    </source>
</evidence>
<dbReference type="EMBL" id="JBHSTE010000003">
    <property type="protein sequence ID" value="MFC6332921.1"/>
    <property type="molecule type" value="Genomic_DNA"/>
</dbReference>
<dbReference type="SMART" id="SM00052">
    <property type="entry name" value="EAL"/>
    <property type="match status" value="1"/>
</dbReference>
<comment type="caution">
    <text evidence="2">The sequence shown here is derived from an EMBL/GenBank/DDBJ whole genome shotgun (WGS) entry which is preliminary data.</text>
</comment>
<dbReference type="SUPFAM" id="SSF141868">
    <property type="entry name" value="EAL domain-like"/>
    <property type="match status" value="1"/>
</dbReference>
<feature type="domain" description="EAL" evidence="1">
    <location>
        <begin position="135"/>
        <end position="389"/>
    </location>
</feature>
<gene>
    <name evidence="2" type="ORF">ACFP56_09830</name>
</gene>
<dbReference type="Pfam" id="PF00563">
    <property type="entry name" value="EAL"/>
    <property type="match status" value="1"/>
</dbReference>
<evidence type="ECO:0000259" key="1">
    <source>
        <dbReference type="PROSITE" id="PS50883"/>
    </source>
</evidence>
<organism evidence="2 3">
    <name type="scientific">Paenibacillus septentrionalis</name>
    <dbReference type="NCBI Taxonomy" id="429342"/>
    <lineage>
        <taxon>Bacteria</taxon>
        <taxon>Bacillati</taxon>
        <taxon>Bacillota</taxon>
        <taxon>Bacilli</taxon>
        <taxon>Bacillales</taxon>
        <taxon>Paenibacillaceae</taxon>
        <taxon>Paenibacillus</taxon>
    </lineage>
</organism>
<dbReference type="Gene3D" id="3.20.20.450">
    <property type="entry name" value="EAL domain"/>
    <property type="match status" value="1"/>
</dbReference>
<dbReference type="PANTHER" id="PTHR33121">
    <property type="entry name" value="CYCLIC DI-GMP PHOSPHODIESTERASE PDEF"/>
    <property type="match status" value="1"/>
</dbReference>
<dbReference type="InterPro" id="IPR001633">
    <property type="entry name" value="EAL_dom"/>
</dbReference>
<dbReference type="PANTHER" id="PTHR33121:SF70">
    <property type="entry name" value="SIGNALING PROTEIN YKOW"/>
    <property type="match status" value="1"/>
</dbReference>
<dbReference type="Proteomes" id="UP001596233">
    <property type="component" value="Unassembled WGS sequence"/>
</dbReference>
<dbReference type="InterPro" id="IPR050706">
    <property type="entry name" value="Cyclic-di-GMP_PDE-like"/>
</dbReference>
<proteinExistence type="predicted"/>
<reference evidence="3" key="1">
    <citation type="journal article" date="2019" name="Int. J. Syst. Evol. Microbiol.">
        <title>The Global Catalogue of Microorganisms (GCM) 10K type strain sequencing project: providing services to taxonomists for standard genome sequencing and annotation.</title>
        <authorList>
            <consortium name="The Broad Institute Genomics Platform"/>
            <consortium name="The Broad Institute Genome Sequencing Center for Infectious Disease"/>
            <person name="Wu L."/>
            <person name="Ma J."/>
        </authorList>
    </citation>
    <scope>NUCLEOTIDE SEQUENCE [LARGE SCALE GENOMIC DNA]</scope>
    <source>
        <strain evidence="3">PCU 280</strain>
    </source>
</reference>
<dbReference type="RefSeq" id="WP_379233855.1">
    <property type="nucleotide sequence ID" value="NZ_JBHSTE010000003.1"/>
</dbReference>
<keyword evidence="3" id="KW-1185">Reference proteome</keyword>
<dbReference type="PROSITE" id="PS50883">
    <property type="entry name" value="EAL"/>
    <property type="match status" value="1"/>
</dbReference>
<accession>A0ABW1V687</accession>
<sequence>MLITTIEWEVGLDADFNQIELKSIIYKKLVTTYWSFRDLIRHIEDRHTKFVLRIETEWSEIKSVERAIRKCIGNMLTVEGRNCPIRLYIGSYYAEHQSFNELDIIRSKYALQMAKRYGVKRNFIIDKQAEAYRREIIIEAMLPEGIAQNQFHLDLQPIYRLDHGDLVGFEALVRWHHPQLGILSPIEFIPLAEQSGLINDLGEWVIDEACRLLTHIHQQQLGHFHISINVSPVQLMQGDVAELAIKYARKHGLQPQQIQFELTEGTMELVDEQVIAAVKALKEAGFLLAIDDFGTGYAGLESLSTMPISCVKLDKHFICKLHSDQISATIVKHTIKMLDEMNLIIIAEGVETIEQYALLANLGCTYAQGYYMSKPIPAADIDYERLEQLMSLNIHSLQ</sequence>
<name>A0ABW1V687_9BACL</name>